<keyword evidence="4 7" id="KW-0456">Lyase</keyword>
<name>A0A3D9UP76_9MICO</name>
<comment type="cofactor">
    <cofactor evidence="1">
        <name>pyridoxal 5'-phosphate</name>
        <dbReference type="ChEBI" id="CHEBI:597326"/>
    </cofactor>
</comment>
<sequence length="382" mass="40946">MAHEILNLSLAEARATHTSVKWTAFGPEVIPLWVAEMDARPCEPVVRAISQAVQRGDTGYGWGPRYADALREFASETWGWDVPPGRTTIVADVMIGVAEVLREVTDADGAIVVSSPCYDSFHGFVDMLHRAPVDAPLTAQGRLDLDAIGSAFEQVAATGRRCAYLLSNPQNPTGAVHTVVELTRLAQLANQFGITVVSDEIHAPLVHEGSYTPFLTVPGGSTGITVIAASKAWNLAALKAAAVVTGADAPFATMHDVHTHGASHFGIMAHVAAFTEGRPWLAQLKRELDENRRLVSTLLAEHLPMVRYTPPDSTYLAWLDCRATGLGDDPATRWRTEAKVALSPGINYAPDAGRGFARLNFATSPEILTEAITRMGAVAPSP</sequence>
<organism evidence="7 8">
    <name type="scientific">Calidifontibacter indicus</name>
    <dbReference type="NCBI Taxonomy" id="419650"/>
    <lineage>
        <taxon>Bacteria</taxon>
        <taxon>Bacillati</taxon>
        <taxon>Actinomycetota</taxon>
        <taxon>Actinomycetes</taxon>
        <taxon>Micrococcales</taxon>
        <taxon>Dermacoccaceae</taxon>
        <taxon>Calidifontibacter</taxon>
    </lineage>
</organism>
<evidence type="ECO:0000256" key="4">
    <source>
        <dbReference type="ARBA" id="ARBA00023239"/>
    </source>
</evidence>
<feature type="domain" description="Aminotransferase class I/classII large" evidence="6">
    <location>
        <begin position="36"/>
        <end position="374"/>
    </location>
</feature>
<keyword evidence="8" id="KW-1185">Reference proteome</keyword>
<evidence type="ECO:0000256" key="2">
    <source>
        <dbReference type="ARBA" id="ARBA00012224"/>
    </source>
</evidence>
<comment type="similarity">
    <text evidence="5">Belongs to the class-II pyridoxal-phosphate-dependent aminotransferase family. MalY/PatB cystathionine beta-lyase subfamily.</text>
</comment>
<dbReference type="InterPro" id="IPR015424">
    <property type="entry name" value="PyrdxlP-dep_Trfase"/>
</dbReference>
<dbReference type="CDD" id="cd00609">
    <property type="entry name" value="AAT_like"/>
    <property type="match status" value="1"/>
</dbReference>
<dbReference type="EMBL" id="QTUA01000001">
    <property type="protein sequence ID" value="REF31242.1"/>
    <property type="molecule type" value="Genomic_DNA"/>
</dbReference>
<dbReference type="Pfam" id="PF00155">
    <property type="entry name" value="Aminotran_1_2"/>
    <property type="match status" value="1"/>
</dbReference>
<dbReference type="Gene3D" id="3.90.1150.10">
    <property type="entry name" value="Aspartate Aminotransferase, domain 1"/>
    <property type="match status" value="1"/>
</dbReference>
<dbReference type="GO" id="GO:0030170">
    <property type="term" value="F:pyridoxal phosphate binding"/>
    <property type="evidence" value="ECO:0007669"/>
    <property type="project" value="InterPro"/>
</dbReference>
<evidence type="ECO:0000313" key="7">
    <source>
        <dbReference type="EMBL" id="REF31242.1"/>
    </source>
</evidence>
<dbReference type="AlphaFoldDB" id="A0A3D9UP76"/>
<evidence type="ECO:0000256" key="3">
    <source>
        <dbReference type="ARBA" id="ARBA00022898"/>
    </source>
</evidence>
<evidence type="ECO:0000256" key="1">
    <source>
        <dbReference type="ARBA" id="ARBA00001933"/>
    </source>
</evidence>
<dbReference type="PANTHER" id="PTHR43525:SF2">
    <property type="entry name" value="CYSTATHIONINE BETA-LYASE-RELATED"/>
    <property type="match status" value="1"/>
</dbReference>
<protein>
    <recommendedName>
        <fullName evidence="2">cysteine-S-conjugate beta-lyase</fullName>
        <ecNumber evidence="2">4.4.1.13</ecNumber>
    </recommendedName>
</protein>
<comment type="caution">
    <text evidence="7">The sequence shown here is derived from an EMBL/GenBank/DDBJ whole genome shotgun (WGS) entry which is preliminary data.</text>
</comment>
<dbReference type="RefSeq" id="WP_115923117.1">
    <property type="nucleotide sequence ID" value="NZ_QTUA01000001.1"/>
</dbReference>
<evidence type="ECO:0000256" key="5">
    <source>
        <dbReference type="ARBA" id="ARBA00037974"/>
    </source>
</evidence>
<reference evidence="7 8" key="1">
    <citation type="submission" date="2018-08" db="EMBL/GenBank/DDBJ databases">
        <title>Sequencing the genomes of 1000 actinobacteria strains.</title>
        <authorList>
            <person name="Klenk H.-P."/>
        </authorList>
    </citation>
    <scope>NUCLEOTIDE SEQUENCE [LARGE SCALE GENOMIC DNA]</scope>
    <source>
        <strain evidence="7 8">DSM 22967</strain>
    </source>
</reference>
<dbReference type="GO" id="GO:0047804">
    <property type="term" value="F:cysteine-S-conjugate beta-lyase activity"/>
    <property type="evidence" value="ECO:0007669"/>
    <property type="project" value="UniProtKB-EC"/>
</dbReference>
<dbReference type="SUPFAM" id="SSF53383">
    <property type="entry name" value="PLP-dependent transferases"/>
    <property type="match status" value="1"/>
</dbReference>
<dbReference type="InterPro" id="IPR004839">
    <property type="entry name" value="Aminotransferase_I/II_large"/>
</dbReference>
<dbReference type="OrthoDB" id="3224382at2"/>
<dbReference type="InterPro" id="IPR051798">
    <property type="entry name" value="Class-II_PLP-Dep_Aminotrans"/>
</dbReference>
<evidence type="ECO:0000259" key="6">
    <source>
        <dbReference type="Pfam" id="PF00155"/>
    </source>
</evidence>
<dbReference type="InterPro" id="IPR015422">
    <property type="entry name" value="PyrdxlP-dep_Trfase_small"/>
</dbReference>
<dbReference type="Gene3D" id="3.40.640.10">
    <property type="entry name" value="Type I PLP-dependent aspartate aminotransferase-like (Major domain)"/>
    <property type="match status" value="1"/>
</dbReference>
<dbReference type="PANTHER" id="PTHR43525">
    <property type="entry name" value="PROTEIN MALY"/>
    <property type="match status" value="1"/>
</dbReference>
<dbReference type="Proteomes" id="UP000256253">
    <property type="component" value="Unassembled WGS sequence"/>
</dbReference>
<evidence type="ECO:0000313" key="8">
    <source>
        <dbReference type="Proteomes" id="UP000256253"/>
    </source>
</evidence>
<keyword evidence="3" id="KW-0663">Pyridoxal phosphate</keyword>
<dbReference type="EC" id="4.4.1.13" evidence="2"/>
<accession>A0A3D9UP76</accession>
<dbReference type="InterPro" id="IPR015421">
    <property type="entry name" value="PyrdxlP-dep_Trfase_major"/>
</dbReference>
<proteinExistence type="inferred from homology"/>
<gene>
    <name evidence="7" type="ORF">DFJ65_2290</name>
</gene>